<feature type="transmembrane region" description="Helical" evidence="1">
    <location>
        <begin position="35"/>
        <end position="54"/>
    </location>
</feature>
<sequence length="64" mass="6806">MNRNMGRLDRLLRFAIGMSLLGATAAGLIGTWGVIGAVPVLTSLVGICPLYALLHINTCPRKID</sequence>
<dbReference type="Pfam" id="PF11127">
    <property type="entry name" value="YgaP-like_TM"/>
    <property type="match status" value="1"/>
</dbReference>
<evidence type="ECO:0000313" key="3">
    <source>
        <dbReference type="EMBL" id="MEF7612589.1"/>
    </source>
</evidence>
<feature type="transmembrane region" description="Helical" evidence="1">
    <location>
        <begin position="12"/>
        <end position="29"/>
    </location>
</feature>
<comment type="caution">
    <text evidence="3">The sequence shown here is derived from an EMBL/GenBank/DDBJ whole genome shotgun (WGS) entry which is preliminary data.</text>
</comment>
<organism evidence="3 4">
    <name type="scientific">Aquincola agrisoli</name>
    <dbReference type="NCBI Taxonomy" id="3119538"/>
    <lineage>
        <taxon>Bacteria</taxon>
        <taxon>Pseudomonadati</taxon>
        <taxon>Pseudomonadota</taxon>
        <taxon>Betaproteobacteria</taxon>
        <taxon>Burkholderiales</taxon>
        <taxon>Sphaerotilaceae</taxon>
        <taxon>Aquincola</taxon>
    </lineage>
</organism>
<keyword evidence="1" id="KW-0472">Membrane</keyword>
<protein>
    <submittedName>
        <fullName evidence="3">DUF2892 domain-containing protein</fullName>
    </submittedName>
</protein>
<evidence type="ECO:0000259" key="2">
    <source>
        <dbReference type="Pfam" id="PF11127"/>
    </source>
</evidence>
<keyword evidence="1" id="KW-1133">Transmembrane helix</keyword>
<dbReference type="Proteomes" id="UP001336250">
    <property type="component" value="Unassembled WGS sequence"/>
</dbReference>
<evidence type="ECO:0000313" key="4">
    <source>
        <dbReference type="Proteomes" id="UP001336250"/>
    </source>
</evidence>
<dbReference type="EMBL" id="JAZIBG010000008">
    <property type="protein sequence ID" value="MEF7612589.1"/>
    <property type="molecule type" value="Genomic_DNA"/>
</dbReference>
<name>A0AAW9QB24_9BURK</name>
<dbReference type="AlphaFoldDB" id="A0AAW9QB24"/>
<keyword evidence="4" id="KW-1185">Reference proteome</keyword>
<reference evidence="3 4" key="1">
    <citation type="submission" date="2024-02" db="EMBL/GenBank/DDBJ databases">
        <title>Genome sequence of Aquincola sp. MAHUQ-54.</title>
        <authorList>
            <person name="Huq M.A."/>
        </authorList>
    </citation>
    <scope>NUCLEOTIDE SEQUENCE [LARGE SCALE GENOMIC DNA]</scope>
    <source>
        <strain evidence="3 4">MAHUQ-54</strain>
    </source>
</reference>
<feature type="domain" description="Inner membrane protein YgaP-like transmembrane" evidence="2">
    <location>
        <begin position="1"/>
        <end position="62"/>
    </location>
</feature>
<proteinExistence type="predicted"/>
<evidence type="ECO:0000256" key="1">
    <source>
        <dbReference type="SAM" id="Phobius"/>
    </source>
</evidence>
<dbReference type="InterPro" id="IPR021309">
    <property type="entry name" value="YgaP-like_TM"/>
</dbReference>
<gene>
    <name evidence="3" type="ORF">V4F39_01620</name>
</gene>
<keyword evidence="1" id="KW-0812">Transmembrane</keyword>
<accession>A0AAW9QB24</accession>
<dbReference type="RefSeq" id="WP_332287485.1">
    <property type="nucleotide sequence ID" value="NZ_JAZIBG010000008.1"/>
</dbReference>